<keyword evidence="5 7" id="KW-0472">Membrane</keyword>
<evidence type="ECO:0000256" key="6">
    <source>
        <dbReference type="ARBA" id="ARBA00023237"/>
    </source>
</evidence>
<dbReference type="RefSeq" id="WP_187483877.1">
    <property type="nucleotide sequence ID" value="NZ_CP060695.1"/>
</dbReference>
<evidence type="ECO:0000256" key="5">
    <source>
        <dbReference type="ARBA" id="ARBA00023136"/>
    </source>
</evidence>
<evidence type="ECO:0000256" key="2">
    <source>
        <dbReference type="ARBA" id="ARBA00022448"/>
    </source>
</evidence>
<feature type="domain" description="Outer membrane protein beta-barrel" evidence="10">
    <location>
        <begin position="372"/>
        <end position="777"/>
    </location>
</feature>
<dbReference type="SUPFAM" id="SSF49464">
    <property type="entry name" value="Carboxypeptidase regulatory domain-like"/>
    <property type="match status" value="1"/>
</dbReference>
<dbReference type="KEGG" id="ppec:H9W90_07805"/>
<dbReference type="Gene3D" id="2.40.170.20">
    <property type="entry name" value="TonB-dependent receptor, beta-barrel domain"/>
    <property type="match status" value="1"/>
</dbReference>
<dbReference type="Proteomes" id="UP000515808">
    <property type="component" value="Chromosome"/>
</dbReference>
<keyword evidence="6 7" id="KW-0998">Cell outer membrane</keyword>
<keyword evidence="12" id="KW-1185">Reference proteome</keyword>
<evidence type="ECO:0000259" key="10">
    <source>
        <dbReference type="Pfam" id="PF14905"/>
    </source>
</evidence>
<dbReference type="InterPro" id="IPR037066">
    <property type="entry name" value="Plug_dom_sf"/>
</dbReference>
<keyword evidence="11" id="KW-0675">Receptor</keyword>
<dbReference type="InterPro" id="IPR039426">
    <property type="entry name" value="TonB-dep_rcpt-like"/>
</dbReference>
<dbReference type="Pfam" id="PF13715">
    <property type="entry name" value="CarbopepD_reg_2"/>
    <property type="match status" value="1"/>
</dbReference>
<evidence type="ECO:0000256" key="8">
    <source>
        <dbReference type="SAM" id="MobiDB-lite"/>
    </source>
</evidence>
<keyword evidence="3 7" id="KW-1134">Transmembrane beta strand</keyword>
<keyword evidence="2 7" id="KW-0813">Transport</keyword>
<dbReference type="InterPro" id="IPR036942">
    <property type="entry name" value="Beta-barrel_TonB_sf"/>
</dbReference>
<dbReference type="Pfam" id="PF14905">
    <property type="entry name" value="OMP_b-brl_3"/>
    <property type="match status" value="1"/>
</dbReference>
<evidence type="ECO:0000259" key="9">
    <source>
        <dbReference type="Pfam" id="PF07715"/>
    </source>
</evidence>
<proteinExistence type="inferred from homology"/>
<comment type="similarity">
    <text evidence="7">Belongs to the TonB-dependent receptor family.</text>
</comment>
<dbReference type="InterPro" id="IPR012910">
    <property type="entry name" value="Plug_dom"/>
</dbReference>
<feature type="compositionally biased region" description="Basic and acidic residues" evidence="8">
    <location>
        <begin position="783"/>
        <end position="795"/>
    </location>
</feature>
<evidence type="ECO:0000256" key="7">
    <source>
        <dbReference type="PROSITE-ProRule" id="PRU01360"/>
    </source>
</evidence>
<dbReference type="InterPro" id="IPR041700">
    <property type="entry name" value="OMP_b-brl_3"/>
</dbReference>
<dbReference type="PROSITE" id="PS52016">
    <property type="entry name" value="TONB_DEPENDENT_REC_3"/>
    <property type="match status" value="1"/>
</dbReference>
<evidence type="ECO:0000256" key="3">
    <source>
        <dbReference type="ARBA" id="ARBA00022452"/>
    </source>
</evidence>
<accession>A0A7G9LEF7</accession>
<dbReference type="AlphaFoldDB" id="A0A7G9LEF7"/>
<dbReference type="Gene3D" id="2.170.130.10">
    <property type="entry name" value="TonB-dependent receptor, plug domain"/>
    <property type="match status" value="1"/>
</dbReference>
<dbReference type="Pfam" id="PF07715">
    <property type="entry name" value="Plug"/>
    <property type="match status" value="1"/>
</dbReference>
<evidence type="ECO:0000256" key="1">
    <source>
        <dbReference type="ARBA" id="ARBA00004571"/>
    </source>
</evidence>
<name>A0A7G9LEF7_9FLAO</name>
<organism evidence="11 12">
    <name type="scientific">Polaribacter pectinis</name>
    <dbReference type="NCBI Taxonomy" id="2738844"/>
    <lineage>
        <taxon>Bacteria</taxon>
        <taxon>Pseudomonadati</taxon>
        <taxon>Bacteroidota</taxon>
        <taxon>Flavobacteriia</taxon>
        <taxon>Flavobacteriales</taxon>
        <taxon>Flavobacteriaceae</taxon>
    </lineage>
</organism>
<dbReference type="GO" id="GO:0009279">
    <property type="term" value="C:cell outer membrane"/>
    <property type="evidence" value="ECO:0007669"/>
    <property type="project" value="UniProtKB-SubCell"/>
</dbReference>
<feature type="domain" description="TonB-dependent receptor plug" evidence="9">
    <location>
        <begin position="147"/>
        <end position="225"/>
    </location>
</feature>
<sequence length="804" mass="90782">MKKFIPLIIFFFSFSLLSQTEKEKTENIGFITGKIVDFKSKTPIPYANIICKDKTKVIVGGGITNDKGIFEIDEILLDSIFVDIQFIGFKTIKRTLILTKSQSKIDLKTIFLEEDIDELEEVVIQSETSTIVQKIDRKVINVGKDLASAGTNSLQMLENIPSVQVNFQNGSINLRGNENVRVLIDGKPSNLSPSQLLKQIPSSSVKSVELITNPSAKYNPEGMSGIINIILKKNTIIGFNGSFSIGAEHSINTRPTASLDLNYRTGKVNFYGNYSVDAGKFETFANFDRSDKDLSQTIDYLDNSTSHYIKTGLDFYIDKKNTLSFYTTQSFADTDFHIKTKTVENGNLILNTPNLSVFDIKEQAYNLDYKLDIDDKGQQIELEFNYSKSKNPQNDFNKETINPSSKIYNYTNTVINDNSIFLVNLDYSKPIKGGNLELGLEARTQKSFNNIITDQEVETGGNPATAPRGNSTFNYDREIYSAYINYNKEYKKIALQAGFRFEQFSVDGIFSNTQQTNLENYSDDIFSIYPSAFLTYYHSENNEFQLGYSRRVDRPGINQVTPIQEWTSPLTISVGNRTLTPQFTNSFEVNYTKTLTKGYLTLGTFYRSTNNSIGRIINKDDLNADRQILSYANYDTADSYGLEFSSSFKPTKWWTLRPSSSLYIQDSQGLINNKKESVKNTLFSARVSNSFKASKKLSFQLSSSYRGKSEGVQFKVDPYFLLNASARLSIFDGNGALSIRATDIFDNYKLAFSSTNPFPQTGNFSLEYSSIYLGFSYNFGSGKNRERDRKYREENETQGSGGVL</sequence>
<dbReference type="PANTHER" id="PTHR40980:SF4">
    <property type="entry name" value="TONB-DEPENDENT RECEPTOR-LIKE BETA-BARREL DOMAIN-CONTAINING PROTEIN"/>
    <property type="match status" value="1"/>
</dbReference>
<dbReference type="InterPro" id="IPR008969">
    <property type="entry name" value="CarboxyPept-like_regulatory"/>
</dbReference>
<dbReference type="SUPFAM" id="SSF56935">
    <property type="entry name" value="Porins"/>
    <property type="match status" value="1"/>
</dbReference>
<evidence type="ECO:0000256" key="4">
    <source>
        <dbReference type="ARBA" id="ARBA00022692"/>
    </source>
</evidence>
<dbReference type="EMBL" id="CP060695">
    <property type="protein sequence ID" value="QNM87006.1"/>
    <property type="molecule type" value="Genomic_DNA"/>
</dbReference>
<protein>
    <submittedName>
        <fullName evidence="11">TonB-dependent receptor</fullName>
    </submittedName>
</protein>
<evidence type="ECO:0000313" key="12">
    <source>
        <dbReference type="Proteomes" id="UP000515808"/>
    </source>
</evidence>
<evidence type="ECO:0000313" key="11">
    <source>
        <dbReference type="EMBL" id="QNM87006.1"/>
    </source>
</evidence>
<reference evidence="11 12" key="1">
    <citation type="submission" date="2020-08" db="EMBL/GenBank/DDBJ databases">
        <title>Polaribacter sp. L12M9 isolated from gut of the Korean scallop.</title>
        <authorList>
            <person name="Jeong Y.S."/>
        </authorList>
    </citation>
    <scope>NUCLEOTIDE SEQUENCE [LARGE SCALE GENOMIC DNA]</scope>
    <source>
        <strain evidence="11 12">L12M9</strain>
    </source>
</reference>
<gene>
    <name evidence="11" type="ORF">H9W90_07805</name>
</gene>
<feature type="region of interest" description="Disordered" evidence="8">
    <location>
        <begin position="783"/>
        <end position="804"/>
    </location>
</feature>
<dbReference type="PANTHER" id="PTHR40980">
    <property type="entry name" value="PLUG DOMAIN-CONTAINING PROTEIN"/>
    <property type="match status" value="1"/>
</dbReference>
<comment type="subcellular location">
    <subcellularLocation>
        <location evidence="1 7">Cell outer membrane</location>
        <topology evidence="1 7">Multi-pass membrane protein</topology>
    </subcellularLocation>
</comment>
<keyword evidence="4 7" id="KW-0812">Transmembrane</keyword>